<name>A0A7W0CEJ4_9ACTN</name>
<keyword evidence="2" id="KW-1133">Transmembrane helix</keyword>
<gene>
    <name evidence="3" type="ORF">HNR30_001034</name>
</gene>
<organism evidence="3 4">
    <name type="scientific">Nonomuraea soli</name>
    <dbReference type="NCBI Taxonomy" id="1032476"/>
    <lineage>
        <taxon>Bacteria</taxon>
        <taxon>Bacillati</taxon>
        <taxon>Actinomycetota</taxon>
        <taxon>Actinomycetes</taxon>
        <taxon>Streptosporangiales</taxon>
        <taxon>Streptosporangiaceae</taxon>
        <taxon>Nonomuraea</taxon>
    </lineage>
</organism>
<sequence length="574" mass="56329">MILISAGLVLAAIVLLIAGFVLTKPFLIMWSIVVCVLSALFLVIGAYLRRHELFPGGRKAGAPVEPGQKAAQPSAVTAPHAHVGQPQAVPPRTPVLQAQPMGAPPTLPRPHPVPPGRPHSRPAAGGISPDALVLVIPGRKRYHVAGCRQLIGRDHEELTYEEAREEGFSPCTSCLPDAALGGRQLPPVDPTESGTTSASPSIGLPASGGAPPGAHPSTPRPGAPSSGAPSTGAASPGAASTGAGSTGAASSGSVSFGATSAGAPPSGPPSAGPASSGASPLGATSPGSAASGAHSSGATQPGAPSPGAASPASSDDDAAATTGSDDPRMAGPTRELRVPRPGDLAAATPSPAQTPASPKPEATGGWFTREEPESAGTRVNPYAAERAEAPSEGAGSQATGRETPASGKAVTGASEGTRRAEDELPADDASPAAASASEPVTTADERPATQPESSGPTSGDAAPEESVPEVSAPGESVPESSAPKAQTAETVSEAEAPRGDDDTGPVPVVRAEDEGGGRSGTVTVIVGTRRFHSATCPLVKGAGDNGVESMTVAAAEAAGLTACSVCQHERESVG</sequence>
<dbReference type="AlphaFoldDB" id="A0A7W0CEJ4"/>
<protein>
    <submittedName>
        <fullName evidence="3">Uncharacterized protein</fullName>
    </submittedName>
</protein>
<dbReference type="RefSeq" id="WP_181608462.1">
    <property type="nucleotide sequence ID" value="NZ_BAABAM010000001.1"/>
</dbReference>
<feature type="compositionally biased region" description="Low complexity" evidence="1">
    <location>
        <begin position="223"/>
        <end position="264"/>
    </location>
</feature>
<keyword evidence="2" id="KW-0812">Transmembrane</keyword>
<evidence type="ECO:0000313" key="3">
    <source>
        <dbReference type="EMBL" id="MBA2889699.1"/>
    </source>
</evidence>
<feature type="compositionally biased region" description="Low complexity" evidence="1">
    <location>
        <begin position="197"/>
        <end position="209"/>
    </location>
</feature>
<feature type="region of interest" description="Disordered" evidence="1">
    <location>
        <begin position="59"/>
        <end position="127"/>
    </location>
</feature>
<reference evidence="3 4" key="1">
    <citation type="submission" date="2020-07" db="EMBL/GenBank/DDBJ databases">
        <title>Genomic Encyclopedia of Type Strains, Phase IV (KMG-IV): sequencing the most valuable type-strain genomes for metagenomic binning, comparative biology and taxonomic classification.</title>
        <authorList>
            <person name="Goeker M."/>
        </authorList>
    </citation>
    <scope>NUCLEOTIDE SEQUENCE [LARGE SCALE GENOMIC DNA]</scope>
    <source>
        <strain evidence="3 4">DSM 45533</strain>
    </source>
</reference>
<feature type="compositionally biased region" description="Pro residues" evidence="1">
    <location>
        <begin position="102"/>
        <end position="117"/>
    </location>
</feature>
<proteinExistence type="predicted"/>
<dbReference type="Proteomes" id="UP000530928">
    <property type="component" value="Unassembled WGS sequence"/>
</dbReference>
<keyword evidence="2" id="KW-0472">Membrane</keyword>
<evidence type="ECO:0000313" key="4">
    <source>
        <dbReference type="Proteomes" id="UP000530928"/>
    </source>
</evidence>
<feature type="compositionally biased region" description="Low complexity" evidence="1">
    <location>
        <begin position="272"/>
        <end position="324"/>
    </location>
</feature>
<feature type="region of interest" description="Disordered" evidence="1">
    <location>
        <begin position="182"/>
        <end position="520"/>
    </location>
</feature>
<evidence type="ECO:0000256" key="2">
    <source>
        <dbReference type="SAM" id="Phobius"/>
    </source>
</evidence>
<accession>A0A7W0CEJ4</accession>
<comment type="caution">
    <text evidence="3">The sequence shown here is derived from an EMBL/GenBank/DDBJ whole genome shotgun (WGS) entry which is preliminary data.</text>
</comment>
<feature type="compositionally biased region" description="Low complexity" evidence="1">
    <location>
        <begin position="427"/>
        <end position="439"/>
    </location>
</feature>
<feature type="transmembrane region" description="Helical" evidence="2">
    <location>
        <begin position="28"/>
        <end position="48"/>
    </location>
</feature>
<dbReference type="EMBL" id="JACDUR010000001">
    <property type="protein sequence ID" value="MBA2889699.1"/>
    <property type="molecule type" value="Genomic_DNA"/>
</dbReference>
<keyword evidence="4" id="KW-1185">Reference proteome</keyword>
<feature type="compositionally biased region" description="Low complexity" evidence="1">
    <location>
        <begin position="345"/>
        <end position="360"/>
    </location>
</feature>
<evidence type="ECO:0000256" key="1">
    <source>
        <dbReference type="SAM" id="MobiDB-lite"/>
    </source>
</evidence>